<gene>
    <name evidence="3" type="ORF">MOPEL_036_00060</name>
</gene>
<dbReference type="AlphaFoldDB" id="H5UQN4"/>
<dbReference type="SUPFAM" id="SSF52266">
    <property type="entry name" value="SGNH hydrolase"/>
    <property type="match status" value="1"/>
</dbReference>
<accession>H5UQN4</accession>
<comment type="caution">
    <text evidence="3">The sequence shown here is derived from an EMBL/GenBank/DDBJ whole genome shotgun (WGS) entry which is preliminary data.</text>
</comment>
<dbReference type="Proteomes" id="UP000004367">
    <property type="component" value="Unassembled WGS sequence"/>
</dbReference>
<proteinExistence type="predicted"/>
<dbReference type="EMBL" id="BAFE01000034">
    <property type="protein sequence ID" value="GAB48042.1"/>
    <property type="molecule type" value="Genomic_DNA"/>
</dbReference>
<reference evidence="3 4" key="1">
    <citation type="submission" date="2012-02" db="EMBL/GenBank/DDBJ databases">
        <title>Whole genome shotgun sequence of Mobilicoccus pelagius NBRC 104925.</title>
        <authorList>
            <person name="Yoshida Y."/>
            <person name="Hosoyama A."/>
            <person name="Tsuchikane K."/>
            <person name="Katsumata H."/>
            <person name="Yamazaki S."/>
            <person name="Fujita N."/>
        </authorList>
    </citation>
    <scope>NUCLEOTIDE SEQUENCE [LARGE SCALE GENOMIC DNA]</scope>
    <source>
        <strain evidence="3 4">NBRC 104925</strain>
    </source>
</reference>
<dbReference type="InterPro" id="IPR013830">
    <property type="entry name" value="SGNH_hydro"/>
</dbReference>
<evidence type="ECO:0000256" key="1">
    <source>
        <dbReference type="SAM" id="MobiDB-lite"/>
    </source>
</evidence>
<dbReference type="STRING" id="1089455.MOPEL_036_00060"/>
<organism evidence="3 4">
    <name type="scientific">Mobilicoccus pelagius NBRC 104925</name>
    <dbReference type="NCBI Taxonomy" id="1089455"/>
    <lineage>
        <taxon>Bacteria</taxon>
        <taxon>Bacillati</taxon>
        <taxon>Actinomycetota</taxon>
        <taxon>Actinomycetes</taxon>
        <taxon>Micrococcales</taxon>
        <taxon>Dermatophilaceae</taxon>
        <taxon>Mobilicoccus</taxon>
    </lineage>
</organism>
<dbReference type="RefSeq" id="WP_009481940.1">
    <property type="nucleotide sequence ID" value="NZ_BAFE01000034.1"/>
</dbReference>
<dbReference type="Pfam" id="PF13472">
    <property type="entry name" value="Lipase_GDSL_2"/>
    <property type="match status" value="1"/>
</dbReference>
<feature type="domain" description="SGNH hydrolase-type esterase" evidence="2">
    <location>
        <begin position="11"/>
        <end position="189"/>
    </location>
</feature>
<dbReference type="Gene3D" id="3.40.50.1110">
    <property type="entry name" value="SGNH hydrolase"/>
    <property type="match status" value="1"/>
</dbReference>
<sequence length="268" mass="29650">MTDRIWERYVAVGDSFTEGLMDPSPHDPDVYVGWADRLAAHLAAHHAERGAAFGYANLAIRGRLVADAAGPQLDAALDLTPDLVSFSAGGNDCLRPKVDIDDITAQVESAVARIRDTGADVLLVTAPNVREAPIVHRLNSRVAEFTANLWGIATRHDCYVLDMWNLTPLRDSRMWAEDRIHFSPEGHARIAAEAAYVLGTSDDAEAVTWREPLPAAPPLTRWETIAADREWARTHLRPWIVRRIRGRSSGDGRTPKRPAVEPFPLEES</sequence>
<dbReference type="CDD" id="cd01832">
    <property type="entry name" value="SGNH_hydrolase_like_1"/>
    <property type="match status" value="1"/>
</dbReference>
<dbReference type="InterPro" id="IPR036514">
    <property type="entry name" value="SGNH_hydro_sf"/>
</dbReference>
<name>H5UQN4_9MICO</name>
<dbReference type="PANTHER" id="PTHR43784">
    <property type="entry name" value="GDSL-LIKE LIPASE/ACYLHYDROLASE, PUTATIVE (AFU_ORTHOLOGUE AFUA_2G00820)-RELATED"/>
    <property type="match status" value="1"/>
</dbReference>
<protein>
    <recommendedName>
        <fullName evidence="2">SGNH hydrolase-type esterase domain-containing protein</fullName>
    </recommendedName>
</protein>
<evidence type="ECO:0000313" key="3">
    <source>
        <dbReference type="EMBL" id="GAB48042.1"/>
    </source>
</evidence>
<dbReference type="PANTHER" id="PTHR43784:SF2">
    <property type="entry name" value="GDSL-LIKE LIPASE_ACYLHYDROLASE, PUTATIVE (AFU_ORTHOLOGUE AFUA_2G00820)-RELATED"/>
    <property type="match status" value="1"/>
</dbReference>
<dbReference type="InterPro" id="IPR053140">
    <property type="entry name" value="GDSL_Rv0518-like"/>
</dbReference>
<feature type="region of interest" description="Disordered" evidence="1">
    <location>
        <begin position="247"/>
        <end position="268"/>
    </location>
</feature>
<evidence type="ECO:0000313" key="4">
    <source>
        <dbReference type="Proteomes" id="UP000004367"/>
    </source>
</evidence>
<evidence type="ECO:0000259" key="2">
    <source>
        <dbReference type="Pfam" id="PF13472"/>
    </source>
</evidence>
<dbReference type="eggNOG" id="COG2755">
    <property type="taxonomic scope" value="Bacteria"/>
</dbReference>
<keyword evidence="4" id="KW-1185">Reference proteome</keyword>